<name>A0ABV6RZG3_9GAMM</name>
<evidence type="ECO:0000256" key="1">
    <source>
        <dbReference type="SAM" id="MobiDB-lite"/>
    </source>
</evidence>
<proteinExistence type="predicted"/>
<keyword evidence="2" id="KW-0812">Transmembrane</keyword>
<evidence type="ECO:0000313" key="4">
    <source>
        <dbReference type="Proteomes" id="UP001589896"/>
    </source>
</evidence>
<keyword evidence="2" id="KW-1133">Transmembrane helix</keyword>
<dbReference type="SUPFAM" id="SSF63829">
    <property type="entry name" value="Calcium-dependent phosphotriesterase"/>
    <property type="match status" value="1"/>
</dbReference>
<evidence type="ECO:0000313" key="3">
    <source>
        <dbReference type="EMBL" id="MFC0682379.1"/>
    </source>
</evidence>
<dbReference type="EMBL" id="JBHLTG010000013">
    <property type="protein sequence ID" value="MFC0682379.1"/>
    <property type="molecule type" value="Genomic_DNA"/>
</dbReference>
<keyword evidence="2" id="KW-0472">Membrane</keyword>
<comment type="caution">
    <text evidence="3">The sequence shown here is derived from an EMBL/GenBank/DDBJ whole genome shotgun (WGS) entry which is preliminary data.</text>
</comment>
<evidence type="ECO:0000256" key="2">
    <source>
        <dbReference type="SAM" id="Phobius"/>
    </source>
</evidence>
<feature type="transmembrane region" description="Helical" evidence="2">
    <location>
        <begin position="33"/>
        <end position="56"/>
    </location>
</feature>
<feature type="compositionally biased region" description="Basic and acidic residues" evidence="1">
    <location>
        <begin position="7"/>
        <end position="18"/>
    </location>
</feature>
<keyword evidence="4" id="KW-1185">Reference proteome</keyword>
<reference evidence="3 4" key="1">
    <citation type="submission" date="2024-09" db="EMBL/GenBank/DDBJ databases">
        <authorList>
            <person name="Sun Q."/>
            <person name="Mori K."/>
        </authorList>
    </citation>
    <scope>NUCLEOTIDE SEQUENCE [LARGE SCALE GENOMIC DNA]</scope>
    <source>
        <strain evidence="3 4">KCTC 23076</strain>
    </source>
</reference>
<dbReference type="RefSeq" id="WP_386676349.1">
    <property type="nucleotide sequence ID" value="NZ_JBHLTG010000013.1"/>
</dbReference>
<organism evidence="3 4">
    <name type="scientific">Lysobacter korlensis</name>
    <dbReference type="NCBI Taxonomy" id="553636"/>
    <lineage>
        <taxon>Bacteria</taxon>
        <taxon>Pseudomonadati</taxon>
        <taxon>Pseudomonadota</taxon>
        <taxon>Gammaproteobacteria</taxon>
        <taxon>Lysobacterales</taxon>
        <taxon>Lysobacteraceae</taxon>
        <taxon>Lysobacter</taxon>
    </lineage>
</organism>
<accession>A0ABV6RZG3</accession>
<protein>
    <submittedName>
        <fullName evidence="3">Uncharacterized protein</fullName>
    </submittedName>
</protein>
<feature type="region of interest" description="Disordered" evidence="1">
    <location>
        <begin position="1"/>
        <end position="27"/>
    </location>
</feature>
<dbReference type="Proteomes" id="UP001589896">
    <property type="component" value="Unassembled WGS sequence"/>
</dbReference>
<sequence>MLSTRARRLEGRSGDRTGRAASRRAGKAPAPSALVAAIATAVLIAGAMVANAPVLAPVSEPDRTPIEVFTIVKTGIVYVDPETSEIVWRSRERKTRTLSERPWRDAHPGGVDAEHLPWRPHRDIIGNPDHDVVAWVETAEGRRGDLVVVEAHSGNLLARAPLGIPLERPVVLASLDDEALYYATSDTADGVIGVPSEDIWVWRWAAGEEPQQDPRRPAFLNDVSAGVWAVYTSGGIAFEDADGRQLSYARIYYEIVPDFGSALSPDGRYWYGGERSVVIETTTGDAVAIAPAHGRDFGWSGAAELTLAACHAVTGRCHTITCDVTRPIRGPCDPRLPRRETTAPSAYGACLRFALPCGPHMPAN</sequence>
<gene>
    <name evidence="3" type="ORF">ACFFGH_31500</name>
</gene>